<name>A0A538SBR7_UNCEI</name>
<sequence length="282" mass="31007">MPRVDGKTQVYAVLGHPVHHSRSPEVQNAAFAAAGINALYVALEVPAPRLDQALAGLHAARVMGLNLTTPHKEAAFSLTRDRTKEAEEAHTVNTLRWEPEGWRGHATDGIGFLAWITETGIGLADRRVLLMGAGGAAHSILVKLLEHRPKSVHVVSRTSARAESLARRLAKSSGSVRLTHSGLEQGGRAEGEPWDLMIRALAVEAVSEEERRWWRTHAPQARVLDLNYGPRAEEARARAKEERVRYEDGDALLIHQGAASFEFWTGQEPSLAAMRDALRESR</sequence>
<dbReference type="PANTHER" id="PTHR21089:SF1">
    <property type="entry name" value="BIFUNCTIONAL 3-DEHYDROQUINATE DEHYDRATASE_SHIKIMATE DEHYDROGENASE, CHLOROPLASTIC"/>
    <property type="match status" value="1"/>
</dbReference>
<comment type="pathway">
    <text evidence="1">Metabolic intermediate biosynthesis; chorismate biosynthesis; chorismate from D-erythrose 4-phosphate and phosphoenolpyruvate: step 4/7.</text>
</comment>
<dbReference type="Gene3D" id="3.40.50.720">
    <property type="entry name" value="NAD(P)-binding Rossmann-like Domain"/>
    <property type="match status" value="1"/>
</dbReference>
<dbReference type="Pfam" id="PF18317">
    <property type="entry name" value="SDH_C"/>
    <property type="match status" value="1"/>
</dbReference>
<evidence type="ECO:0000313" key="9">
    <source>
        <dbReference type="Proteomes" id="UP000316292"/>
    </source>
</evidence>
<dbReference type="AlphaFoldDB" id="A0A538SBR7"/>
<dbReference type="GO" id="GO:0004764">
    <property type="term" value="F:shikimate 3-dehydrogenase (NADP+) activity"/>
    <property type="evidence" value="ECO:0007669"/>
    <property type="project" value="UniProtKB-EC"/>
</dbReference>
<comment type="catalytic activity">
    <reaction evidence="4">
        <text>shikimate + NADP(+) = 3-dehydroshikimate + NADPH + H(+)</text>
        <dbReference type="Rhea" id="RHEA:17737"/>
        <dbReference type="ChEBI" id="CHEBI:15378"/>
        <dbReference type="ChEBI" id="CHEBI:16630"/>
        <dbReference type="ChEBI" id="CHEBI:36208"/>
        <dbReference type="ChEBI" id="CHEBI:57783"/>
        <dbReference type="ChEBI" id="CHEBI:58349"/>
        <dbReference type="EC" id="1.1.1.25"/>
    </reaction>
</comment>
<dbReference type="SUPFAM" id="SSF51735">
    <property type="entry name" value="NAD(P)-binding Rossmann-fold domains"/>
    <property type="match status" value="1"/>
</dbReference>
<evidence type="ECO:0000256" key="4">
    <source>
        <dbReference type="ARBA" id="ARBA00049442"/>
    </source>
</evidence>
<organism evidence="8 9">
    <name type="scientific">Eiseniibacteriota bacterium</name>
    <dbReference type="NCBI Taxonomy" id="2212470"/>
    <lineage>
        <taxon>Bacteria</taxon>
        <taxon>Candidatus Eiseniibacteriota</taxon>
    </lineage>
</organism>
<evidence type="ECO:0000259" key="5">
    <source>
        <dbReference type="Pfam" id="PF01488"/>
    </source>
</evidence>
<dbReference type="UniPathway" id="UPA00053">
    <property type="reaction ID" value="UER00087"/>
</dbReference>
<dbReference type="InterPro" id="IPR041121">
    <property type="entry name" value="SDH_C"/>
</dbReference>
<feature type="domain" description="Shikimate dehydrogenase substrate binding N-terminal" evidence="6">
    <location>
        <begin position="13"/>
        <end position="95"/>
    </location>
</feature>
<dbReference type="EMBL" id="VBOR01000065">
    <property type="protein sequence ID" value="TMQ48823.1"/>
    <property type="molecule type" value="Genomic_DNA"/>
</dbReference>
<dbReference type="InterPro" id="IPR006151">
    <property type="entry name" value="Shikm_DH/Glu-tRNA_Rdtase"/>
</dbReference>
<dbReference type="GO" id="GO:0019632">
    <property type="term" value="P:shikimate metabolic process"/>
    <property type="evidence" value="ECO:0007669"/>
    <property type="project" value="TreeGrafter"/>
</dbReference>
<dbReference type="InterPro" id="IPR046346">
    <property type="entry name" value="Aminoacid_DH-like_N_sf"/>
</dbReference>
<protein>
    <recommendedName>
        <fullName evidence="2">shikimate dehydrogenase (NADP(+))</fullName>
        <ecNumber evidence="2">1.1.1.25</ecNumber>
    </recommendedName>
</protein>
<dbReference type="GO" id="GO:0005829">
    <property type="term" value="C:cytosol"/>
    <property type="evidence" value="ECO:0007669"/>
    <property type="project" value="TreeGrafter"/>
</dbReference>
<dbReference type="Pfam" id="PF01488">
    <property type="entry name" value="Shikimate_DH"/>
    <property type="match status" value="1"/>
</dbReference>
<evidence type="ECO:0000256" key="2">
    <source>
        <dbReference type="ARBA" id="ARBA00012962"/>
    </source>
</evidence>
<dbReference type="Gene3D" id="3.40.50.10860">
    <property type="entry name" value="Leucine Dehydrogenase, chain A, domain 1"/>
    <property type="match status" value="1"/>
</dbReference>
<dbReference type="GO" id="GO:0050661">
    <property type="term" value="F:NADP binding"/>
    <property type="evidence" value="ECO:0007669"/>
    <property type="project" value="TreeGrafter"/>
</dbReference>
<accession>A0A538SBR7</accession>
<dbReference type="InterPro" id="IPR013708">
    <property type="entry name" value="Shikimate_DH-bd_N"/>
</dbReference>
<dbReference type="Pfam" id="PF08501">
    <property type="entry name" value="Shikimate_dh_N"/>
    <property type="match status" value="1"/>
</dbReference>
<dbReference type="GO" id="GO:0009423">
    <property type="term" value="P:chorismate biosynthetic process"/>
    <property type="evidence" value="ECO:0007669"/>
    <property type="project" value="UniProtKB-UniPathway"/>
</dbReference>
<dbReference type="SUPFAM" id="SSF53223">
    <property type="entry name" value="Aminoacid dehydrogenase-like, N-terminal domain"/>
    <property type="match status" value="1"/>
</dbReference>
<evidence type="ECO:0000256" key="1">
    <source>
        <dbReference type="ARBA" id="ARBA00004871"/>
    </source>
</evidence>
<evidence type="ECO:0000259" key="6">
    <source>
        <dbReference type="Pfam" id="PF08501"/>
    </source>
</evidence>
<proteinExistence type="predicted"/>
<comment type="caution">
    <text evidence="8">The sequence shown here is derived from an EMBL/GenBank/DDBJ whole genome shotgun (WGS) entry which is preliminary data.</text>
</comment>
<dbReference type="EC" id="1.1.1.25" evidence="2"/>
<dbReference type="Proteomes" id="UP000316292">
    <property type="component" value="Unassembled WGS sequence"/>
</dbReference>
<dbReference type="InterPro" id="IPR022893">
    <property type="entry name" value="Shikimate_DH_fam"/>
</dbReference>
<evidence type="ECO:0000313" key="8">
    <source>
        <dbReference type="EMBL" id="TMQ48823.1"/>
    </source>
</evidence>
<keyword evidence="3" id="KW-0057">Aromatic amino acid biosynthesis</keyword>
<gene>
    <name evidence="8" type="ORF">E6K71_06505</name>
</gene>
<dbReference type="GO" id="GO:0009073">
    <property type="term" value="P:aromatic amino acid family biosynthetic process"/>
    <property type="evidence" value="ECO:0007669"/>
    <property type="project" value="UniProtKB-KW"/>
</dbReference>
<evidence type="ECO:0000256" key="3">
    <source>
        <dbReference type="ARBA" id="ARBA00023141"/>
    </source>
</evidence>
<dbReference type="InterPro" id="IPR036291">
    <property type="entry name" value="NAD(P)-bd_dom_sf"/>
</dbReference>
<reference evidence="8 9" key="1">
    <citation type="journal article" date="2019" name="Nat. Microbiol.">
        <title>Mediterranean grassland soil C-N compound turnover is dependent on rainfall and depth, and is mediated by genomically divergent microorganisms.</title>
        <authorList>
            <person name="Diamond S."/>
            <person name="Andeer P.F."/>
            <person name="Li Z."/>
            <person name="Crits-Christoph A."/>
            <person name="Burstein D."/>
            <person name="Anantharaman K."/>
            <person name="Lane K.R."/>
            <person name="Thomas B.C."/>
            <person name="Pan C."/>
            <person name="Northen T.R."/>
            <person name="Banfield J.F."/>
        </authorList>
    </citation>
    <scope>NUCLEOTIDE SEQUENCE [LARGE SCALE GENOMIC DNA]</scope>
    <source>
        <strain evidence="8">WS_1</strain>
    </source>
</reference>
<evidence type="ECO:0000259" key="7">
    <source>
        <dbReference type="Pfam" id="PF18317"/>
    </source>
</evidence>
<keyword evidence="3" id="KW-0028">Amino-acid biosynthesis</keyword>
<feature type="domain" description="Quinate/shikimate 5-dehydrogenase/glutamyl-tRNA reductase" evidence="5">
    <location>
        <begin position="123"/>
        <end position="172"/>
    </location>
</feature>
<dbReference type="PANTHER" id="PTHR21089">
    <property type="entry name" value="SHIKIMATE DEHYDROGENASE"/>
    <property type="match status" value="1"/>
</dbReference>
<feature type="domain" description="SDH C-terminal" evidence="7">
    <location>
        <begin position="253"/>
        <end position="279"/>
    </location>
</feature>